<protein>
    <submittedName>
        <fullName evidence="1">Uncharacterized protein</fullName>
    </submittedName>
</protein>
<organism evidence="1 2">
    <name type="scientific">Elysia crispata</name>
    <name type="common">lettuce slug</name>
    <dbReference type="NCBI Taxonomy" id="231223"/>
    <lineage>
        <taxon>Eukaryota</taxon>
        <taxon>Metazoa</taxon>
        <taxon>Spiralia</taxon>
        <taxon>Lophotrochozoa</taxon>
        <taxon>Mollusca</taxon>
        <taxon>Gastropoda</taxon>
        <taxon>Heterobranchia</taxon>
        <taxon>Euthyneura</taxon>
        <taxon>Panpulmonata</taxon>
        <taxon>Sacoglossa</taxon>
        <taxon>Placobranchoidea</taxon>
        <taxon>Plakobranchidae</taxon>
        <taxon>Elysia</taxon>
    </lineage>
</organism>
<sequence>MSFIKSFEDRLGTGHKAISGYRTSQSRVNIGAQTAWFECSKPVTAQRPPKWGSLDSLTFFLMLFPAICEAQQWVTGAWRDRHNKF</sequence>
<evidence type="ECO:0000313" key="2">
    <source>
        <dbReference type="Proteomes" id="UP001283361"/>
    </source>
</evidence>
<evidence type="ECO:0000313" key="1">
    <source>
        <dbReference type="EMBL" id="KAK3756513.1"/>
    </source>
</evidence>
<keyword evidence="2" id="KW-1185">Reference proteome</keyword>
<reference evidence="1" key="1">
    <citation type="journal article" date="2023" name="G3 (Bethesda)">
        <title>A reference genome for the long-term kleptoplast-retaining sea slug Elysia crispata morphotype clarki.</title>
        <authorList>
            <person name="Eastman K.E."/>
            <person name="Pendleton A.L."/>
            <person name="Shaikh M.A."/>
            <person name="Suttiyut T."/>
            <person name="Ogas R."/>
            <person name="Tomko P."/>
            <person name="Gavelis G."/>
            <person name="Widhalm J.R."/>
            <person name="Wisecaver J.H."/>
        </authorList>
    </citation>
    <scope>NUCLEOTIDE SEQUENCE</scope>
    <source>
        <strain evidence="1">ECLA1</strain>
    </source>
</reference>
<dbReference type="Proteomes" id="UP001283361">
    <property type="component" value="Unassembled WGS sequence"/>
</dbReference>
<name>A0AAE0YSZ0_9GAST</name>
<accession>A0AAE0YSZ0</accession>
<proteinExistence type="predicted"/>
<dbReference type="EMBL" id="JAWDGP010005499">
    <property type="protein sequence ID" value="KAK3756513.1"/>
    <property type="molecule type" value="Genomic_DNA"/>
</dbReference>
<dbReference type="AlphaFoldDB" id="A0AAE0YSZ0"/>
<comment type="caution">
    <text evidence="1">The sequence shown here is derived from an EMBL/GenBank/DDBJ whole genome shotgun (WGS) entry which is preliminary data.</text>
</comment>
<gene>
    <name evidence="1" type="ORF">RRG08_061573</name>
</gene>